<dbReference type="InterPro" id="IPR007845">
    <property type="entry name" value="HemS/ChuX_dom"/>
</dbReference>
<feature type="domain" description="Haemin-degrading HemS/ChuX" evidence="1">
    <location>
        <begin position="45"/>
        <end position="173"/>
    </location>
</feature>
<dbReference type="RefSeq" id="WP_045774471.1">
    <property type="nucleotide sequence ID" value="NZ_LAJY01000042.1"/>
</dbReference>
<dbReference type="InterPro" id="IPR053733">
    <property type="entry name" value="Heme_Transport_Util_sf"/>
</dbReference>
<dbReference type="EMBL" id="LAJY01000042">
    <property type="protein sequence ID" value="KJV10806.1"/>
    <property type="molecule type" value="Genomic_DNA"/>
</dbReference>
<keyword evidence="3" id="KW-1185">Reference proteome</keyword>
<protein>
    <submittedName>
        <fullName evidence="2">Heme ABC transporter</fullName>
    </submittedName>
</protein>
<evidence type="ECO:0000313" key="3">
    <source>
        <dbReference type="Proteomes" id="UP000033774"/>
    </source>
</evidence>
<name>A0A0F3IVT2_9PROT</name>
<sequence length="362" mass="38294">MTAIVTPSASPTASPLGLDTLAARHAELLAQETGLRRRSAADRLGVSELELLLAGGDGAVTARLRPEFKDILGRVPSLGPVMALTRNESIVHEKTGPYNAPSFDGMVGLVLGDEIDLRIFLWAWAHAVAVTESSPRGDRNSLHFFDKAGGALHKIYLVEGSDLAAFEALVAAFVLADPAPLALEALAPAKTPLADSAIDQAGFVAGWDGLKDTHEFHGLLMRFKLARQQALRLAGEARARPVAPLSLRAVLEAAASAETPIMVFVGNPGIIQIHTGPVTKLLATGPWFNVLDPAFNLHILEPAITHAWVVYKPTDDGTITSLELFDASETIVASLFGKRKPGQAEDPAWRALVAGAATLGAQ</sequence>
<dbReference type="SUPFAM" id="SSF144064">
    <property type="entry name" value="Heme iron utilization protein-like"/>
    <property type="match status" value="1"/>
</dbReference>
<reference evidence="2 3" key="1">
    <citation type="submission" date="2015-03" db="EMBL/GenBank/DDBJ databases">
        <title>Draft genome sequence of Elstera litoralis.</title>
        <authorList>
            <person name="Rahalkar M.C."/>
            <person name="Dhakephalkar P.K."/>
            <person name="Pore S.D."/>
            <person name="Arora P."/>
            <person name="Kapse N.G."/>
            <person name="Pandit P.S."/>
        </authorList>
    </citation>
    <scope>NUCLEOTIDE SEQUENCE [LARGE SCALE GENOMIC DNA]</scope>
    <source>
        <strain evidence="2 3">Dia-1</strain>
    </source>
</reference>
<dbReference type="AlphaFoldDB" id="A0A0F3IVT2"/>
<comment type="caution">
    <text evidence="2">The sequence shown here is derived from an EMBL/GenBank/DDBJ whole genome shotgun (WGS) entry which is preliminary data.</text>
</comment>
<dbReference type="GO" id="GO:0006826">
    <property type="term" value="P:iron ion transport"/>
    <property type="evidence" value="ECO:0007669"/>
    <property type="project" value="InterPro"/>
</dbReference>
<dbReference type="OrthoDB" id="316630at2"/>
<evidence type="ECO:0000313" key="2">
    <source>
        <dbReference type="EMBL" id="KJV10806.1"/>
    </source>
</evidence>
<accession>A0A0F3IVT2</accession>
<evidence type="ECO:0000259" key="1">
    <source>
        <dbReference type="Pfam" id="PF05171"/>
    </source>
</evidence>
<feature type="domain" description="Haemin-degrading HemS/ChuX" evidence="1">
    <location>
        <begin position="225"/>
        <end position="354"/>
    </location>
</feature>
<proteinExistence type="predicted"/>
<dbReference type="PATRIC" id="fig|552518.3.peg.2784"/>
<dbReference type="CDD" id="cd16831">
    <property type="entry name" value="HemS-like_C"/>
    <property type="match status" value="1"/>
</dbReference>
<gene>
    <name evidence="2" type="ORF">VZ95_02480</name>
</gene>
<organism evidence="2 3">
    <name type="scientific">Elstera litoralis</name>
    <dbReference type="NCBI Taxonomy" id="552518"/>
    <lineage>
        <taxon>Bacteria</taxon>
        <taxon>Pseudomonadati</taxon>
        <taxon>Pseudomonadota</taxon>
        <taxon>Alphaproteobacteria</taxon>
        <taxon>Rhodospirillales</taxon>
        <taxon>Rhodospirillaceae</taxon>
        <taxon>Elstera</taxon>
    </lineage>
</organism>
<dbReference type="Proteomes" id="UP000033774">
    <property type="component" value="Unassembled WGS sequence"/>
</dbReference>
<dbReference type="Gene3D" id="3.40.1570.10">
    <property type="entry name" value="HemS/ChuS/ChuX like domains"/>
    <property type="match status" value="2"/>
</dbReference>
<dbReference type="CDD" id="cd16830">
    <property type="entry name" value="HemS-like_N"/>
    <property type="match status" value="1"/>
</dbReference>
<dbReference type="Pfam" id="PF05171">
    <property type="entry name" value="HemS"/>
    <property type="match status" value="2"/>
</dbReference>